<evidence type="ECO:0008006" key="4">
    <source>
        <dbReference type="Google" id="ProtNLM"/>
    </source>
</evidence>
<protein>
    <recommendedName>
        <fullName evidence="4">Ig-like domain-containing protein</fullName>
    </recommendedName>
</protein>
<sequence length="121" mass="12072">MARTTPFALSALAAAAVLIGGPAAAAAADDGDDRPAAAGAALRAPHPIFFGTFVTVPPNQNLTASVSCPAGQVPTGGGGTTSAFRIFFTDSFASGNTWSIRGTNTNTVNESIRAFVVCTAL</sequence>
<dbReference type="RefSeq" id="WP_204028866.1">
    <property type="nucleotide sequence ID" value="NZ_BOOW01000029.1"/>
</dbReference>
<keyword evidence="1" id="KW-0732">Signal</keyword>
<evidence type="ECO:0000256" key="1">
    <source>
        <dbReference type="SAM" id="SignalP"/>
    </source>
</evidence>
<evidence type="ECO:0000313" key="2">
    <source>
        <dbReference type="EMBL" id="GII94407.1"/>
    </source>
</evidence>
<name>A0A919RJH9_9ACTN</name>
<organism evidence="2 3">
    <name type="scientific">Sinosporangium siamense</name>
    <dbReference type="NCBI Taxonomy" id="1367973"/>
    <lineage>
        <taxon>Bacteria</taxon>
        <taxon>Bacillati</taxon>
        <taxon>Actinomycetota</taxon>
        <taxon>Actinomycetes</taxon>
        <taxon>Streptosporangiales</taxon>
        <taxon>Streptosporangiaceae</taxon>
        <taxon>Sinosporangium</taxon>
    </lineage>
</organism>
<dbReference type="AlphaFoldDB" id="A0A919RJH9"/>
<dbReference type="Proteomes" id="UP000606172">
    <property type="component" value="Unassembled WGS sequence"/>
</dbReference>
<dbReference type="EMBL" id="BOOW01000029">
    <property type="protein sequence ID" value="GII94407.1"/>
    <property type="molecule type" value="Genomic_DNA"/>
</dbReference>
<reference evidence="2" key="1">
    <citation type="submission" date="2021-01" db="EMBL/GenBank/DDBJ databases">
        <title>Whole genome shotgun sequence of Sinosporangium siamense NBRC 109515.</title>
        <authorList>
            <person name="Komaki H."/>
            <person name="Tamura T."/>
        </authorList>
    </citation>
    <scope>NUCLEOTIDE SEQUENCE</scope>
    <source>
        <strain evidence="2">NBRC 109515</strain>
    </source>
</reference>
<proteinExistence type="predicted"/>
<evidence type="ECO:0000313" key="3">
    <source>
        <dbReference type="Proteomes" id="UP000606172"/>
    </source>
</evidence>
<feature type="signal peptide" evidence="1">
    <location>
        <begin position="1"/>
        <end position="27"/>
    </location>
</feature>
<accession>A0A919RJH9</accession>
<keyword evidence="3" id="KW-1185">Reference proteome</keyword>
<comment type="caution">
    <text evidence="2">The sequence shown here is derived from an EMBL/GenBank/DDBJ whole genome shotgun (WGS) entry which is preliminary data.</text>
</comment>
<feature type="chain" id="PRO_5038404298" description="Ig-like domain-containing protein" evidence="1">
    <location>
        <begin position="28"/>
        <end position="121"/>
    </location>
</feature>
<gene>
    <name evidence="2" type="ORF">Ssi02_46380</name>
</gene>